<dbReference type="InterPro" id="IPR026444">
    <property type="entry name" value="Secre_tail"/>
</dbReference>
<evidence type="ECO:0000313" key="3">
    <source>
        <dbReference type="Proteomes" id="UP000266183"/>
    </source>
</evidence>
<sequence length="1576" mass="161719">MVTLSKQGTATLRAIFLAAFCLIGSLTFAQTTYYARQNGNWATPSTWSTVSCSGAAATTVPGSTSNVVICAGRTVTASSNTSTTVANVTIQATGILTRTGNGHIYMNSLVLDGLVDGNGQGDLRMGNTAGSTLSGTGVYSVDNGSSDIRLQSNVTILAGTDLTFDDDGTFRINGKTATNNGKISIITPSNFSGNGIFLNNTTTSYLLYSRGANFGGTTLNAANTGNTVEFKPTSGSRTMGGAGSFYHLIISGATSNCSAATTIRGNLTINAGATLNSNGRDISIAGNWTNNGSFTEGTRKVTFNGSANNQTVTAETFYDLTINNTFASGKVTATGNISITNGRTLTMTSGIFDMQTNTLTQTAGSAKLTASGGDLRMAKTGVTLPELTGTYTITGGTITFSGSGAQTARALNTGSSTYYHIAFSGGGTTTLAGDITVKGNWTNTGNTVTGNVITTFGGTGTQTITNTAGQIFYTLKTNTTGPLTLAASTNATVSNTLNMTSGNINLNGQTLQLGNGSGAALSRTAGICYGGFFKRYFPAATAISPTAGSLYGLFPVGSSVSYRPVQVTSTANATTGGYVIVEHNDALTTVDVSYNDNEGTAIQRVTDMNDLISTSGLVGGTYTLSVTMGSLSSQGVVSDLKLETQDGPPYGVGTHVTSTGTPASPVVARSGLAAGDFNHTFVLGTKNASATPMVASYYSRITGTWTGTSTWSLTNGGPSCTCVPSSSSIVYITSGTVVTITTGAQTVDFVFIKSGGTLNSSSGSLTANYDMSTEGSGKFGAGGTTAWTIKRDLTFSGTGTSTSTVAINVTGDLEIDAGTTFNTTSALSVAGDEITIDGTLGIGSSTLTLSGANATISGSAGSITGTSSANINFTTSKSILSGSSLTIQPNINLSSGVVLTNSGTVTHSGNLTGAAASSTWVNDAGSVYNVTGAVLATGVLNTDAIPNLVNYNGSGAQTVKAPNTTYYDLQISNAGTKSLTGNLTVDNSLTIQDAAILDASTFTLGGGGDLNMTGTSQLLIGRTNTGTYPEMTGGYNLDGGTITFNQAGTGTYSALAVDYYNLSFAGSSSATFDFPSGGNVVNNLSVTLGGTAKMSVVVDLVVGNTFTFNSPSSNTSTLGANVTVGSFAMLAGKLSTTGTFVFEINDGDWTYNTGATFTEATTTSVLFSSVNDQNIGGTQATSLTNLELNNSGPTGVTLAKGLNLSGILTFTGGNLISSSANMLVMAAGSSVTTPSNDSYVDGPMQKVGNTDFTFPVGKDGEYRPIAITGITTASPTFQAEYFHSNPDASYSLASKDATLIRMQTSEYWILAPTIVGPQAFVWLSWDDFSGWVNDLTSIRVARWNGTTWKDHGNGGTTGNVSPATGTVRSSAIVTSFSPFTLGSGNGNNPLPVELLAFTAKLDGTQVLLDWNTASELDNDYFTIDKTKDTKKFAEVARIQGAGTTNLPSVYSTIDKTPYTGVSYYRLRQTDFEGRVTDMGMVAVNNTGGTETQTLIVFPNPAQNVPLNVNLRGYGSGEQIALDMRDAKGQTMLSKALATENTGELIYAVDTTVLSPGVYILTVRGSLGPISVKVVIQ</sequence>
<keyword evidence="3" id="KW-1185">Reference proteome</keyword>
<name>A0A385SQQ5_9BACT</name>
<protein>
    <submittedName>
        <fullName evidence="2">T9SS C-terminal target domain-containing protein</fullName>
    </submittedName>
</protein>
<feature type="chain" id="PRO_5017298452" evidence="1">
    <location>
        <begin position="30"/>
        <end position="1576"/>
    </location>
</feature>
<feature type="signal peptide" evidence="1">
    <location>
        <begin position="1"/>
        <end position="29"/>
    </location>
</feature>
<dbReference type="KEGG" id="chk:D4L85_23205"/>
<reference evidence="3" key="1">
    <citation type="submission" date="2018-09" db="EMBL/GenBank/DDBJ databases">
        <title>Chryseolinea sp. KIS68-18 isolated from soil.</title>
        <authorList>
            <person name="Weon H.-Y."/>
            <person name="Kwon S.-W."/>
            <person name="Lee S.A."/>
        </authorList>
    </citation>
    <scope>NUCLEOTIDE SEQUENCE [LARGE SCALE GENOMIC DNA]</scope>
    <source>
        <strain evidence="3">KIS68-18</strain>
    </source>
</reference>
<keyword evidence="1" id="KW-0732">Signal</keyword>
<dbReference type="Proteomes" id="UP000266183">
    <property type="component" value="Chromosome"/>
</dbReference>
<evidence type="ECO:0000256" key="1">
    <source>
        <dbReference type="SAM" id="SignalP"/>
    </source>
</evidence>
<proteinExistence type="predicted"/>
<dbReference type="RefSeq" id="WP_119756551.1">
    <property type="nucleotide sequence ID" value="NZ_CP032382.1"/>
</dbReference>
<accession>A0A385SQQ5</accession>
<organism evidence="2 3">
    <name type="scientific">Chryseolinea soli</name>
    <dbReference type="NCBI Taxonomy" id="2321403"/>
    <lineage>
        <taxon>Bacteria</taxon>
        <taxon>Pseudomonadati</taxon>
        <taxon>Bacteroidota</taxon>
        <taxon>Cytophagia</taxon>
        <taxon>Cytophagales</taxon>
        <taxon>Fulvivirgaceae</taxon>
        <taxon>Chryseolinea</taxon>
    </lineage>
</organism>
<dbReference type="InterPro" id="IPR011050">
    <property type="entry name" value="Pectin_lyase_fold/virulence"/>
</dbReference>
<evidence type="ECO:0000313" key="2">
    <source>
        <dbReference type="EMBL" id="AYB33314.1"/>
    </source>
</evidence>
<dbReference type="OrthoDB" id="863479at2"/>
<dbReference type="EMBL" id="CP032382">
    <property type="protein sequence ID" value="AYB33314.1"/>
    <property type="molecule type" value="Genomic_DNA"/>
</dbReference>
<gene>
    <name evidence="2" type="ORF">D4L85_23205</name>
</gene>
<dbReference type="NCBIfam" id="TIGR04183">
    <property type="entry name" value="Por_Secre_tail"/>
    <property type="match status" value="1"/>
</dbReference>
<dbReference type="SUPFAM" id="SSF51126">
    <property type="entry name" value="Pectin lyase-like"/>
    <property type="match status" value="1"/>
</dbReference>